<accession>A0A498JF29</accession>
<name>A0A498JF29_MALDO</name>
<evidence type="ECO:0000313" key="2">
    <source>
        <dbReference type="Proteomes" id="UP000290289"/>
    </source>
</evidence>
<dbReference type="STRING" id="3750.A0A498JF29"/>
<proteinExistence type="predicted"/>
<protein>
    <recommendedName>
        <fullName evidence="3">Transposase MuDR plant domain-containing protein</fullName>
    </recommendedName>
</protein>
<dbReference type="EMBL" id="RDQH01000334">
    <property type="protein sequence ID" value="RXH92644.1"/>
    <property type="molecule type" value="Genomic_DNA"/>
</dbReference>
<dbReference type="Proteomes" id="UP000290289">
    <property type="component" value="Chromosome 8"/>
</dbReference>
<dbReference type="PANTHER" id="PTHR31973:SF187">
    <property type="entry name" value="MUTATOR TRANSPOSASE MUDRA PROTEIN"/>
    <property type="match status" value="1"/>
</dbReference>
<comment type="caution">
    <text evidence="1">The sequence shown here is derived from an EMBL/GenBank/DDBJ whole genome shotgun (WGS) entry which is preliminary data.</text>
</comment>
<dbReference type="PANTHER" id="PTHR31973">
    <property type="entry name" value="POLYPROTEIN, PUTATIVE-RELATED"/>
    <property type="match status" value="1"/>
</dbReference>
<organism evidence="1 2">
    <name type="scientific">Malus domestica</name>
    <name type="common">Apple</name>
    <name type="synonym">Pyrus malus</name>
    <dbReference type="NCBI Taxonomy" id="3750"/>
    <lineage>
        <taxon>Eukaryota</taxon>
        <taxon>Viridiplantae</taxon>
        <taxon>Streptophyta</taxon>
        <taxon>Embryophyta</taxon>
        <taxon>Tracheophyta</taxon>
        <taxon>Spermatophyta</taxon>
        <taxon>Magnoliopsida</taxon>
        <taxon>eudicotyledons</taxon>
        <taxon>Gunneridae</taxon>
        <taxon>Pentapetalae</taxon>
        <taxon>rosids</taxon>
        <taxon>fabids</taxon>
        <taxon>Rosales</taxon>
        <taxon>Rosaceae</taxon>
        <taxon>Amygdaloideae</taxon>
        <taxon>Maleae</taxon>
        <taxon>Malus</taxon>
    </lineage>
</organism>
<dbReference type="AlphaFoldDB" id="A0A498JF29"/>
<sequence length="219" mass="25218">MDVRVLHMSVTKEITYFVDILVSLKESNEIGNASQDIRITEPFLNEGVMHTDGNEFLGKFETPNAKIYLSHPWKNYISLVKIMSVERMSSGIKKDIEMGFEFEYVANKYKRITTSCIKKYIEVVCGVANGHFVIRTLNNQHTCTGRIRERKNGMMTSKLVCSILVEQIRSNPHIKPIQIVDDFKKNYGLDVSYYNAWYGKEMAMTRVHGDDVLSYQKLG</sequence>
<evidence type="ECO:0000313" key="1">
    <source>
        <dbReference type="EMBL" id="RXH92644.1"/>
    </source>
</evidence>
<evidence type="ECO:0008006" key="3">
    <source>
        <dbReference type="Google" id="ProtNLM"/>
    </source>
</evidence>
<gene>
    <name evidence="1" type="ORF">DVH24_033540</name>
</gene>
<reference evidence="1 2" key="1">
    <citation type="submission" date="2018-10" db="EMBL/GenBank/DDBJ databases">
        <title>A high-quality apple genome assembly.</title>
        <authorList>
            <person name="Hu J."/>
        </authorList>
    </citation>
    <scope>NUCLEOTIDE SEQUENCE [LARGE SCALE GENOMIC DNA]</scope>
    <source>
        <strain evidence="2">cv. HFTH1</strain>
        <tissue evidence="1">Young leaf</tissue>
    </source>
</reference>
<keyword evidence="2" id="KW-1185">Reference proteome</keyword>